<sequence>MIAANAKKSQMQTSSFSFKVYTEKDDSVQFIDLIGLAEIGRQMVQSRLRPHQGMLTYDEDVQEPISLTIVFPEPYPPRQSAHIRAIINILIRSGGREIANG</sequence>
<gene>
    <name evidence="1" type="ORF">UX22_C0011G0010</name>
</gene>
<comment type="caution">
    <text evidence="1">The sequence shown here is derived from an EMBL/GenBank/DDBJ whole genome shotgun (WGS) entry which is preliminary data.</text>
</comment>
<accession>A0A0G1N4H7</accession>
<proteinExistence type="predicted"/>
<organism evidence="1 2">
    <name type="scientific">Candidatus Jorgensenbacteria bacterium GW2011_GWA2_45_9</name>
    <dbReference type="NCBI Taxonomy" id="1618663"/>
    <lineage>
        <taxon>Bacteria</taxon>
        <taxon>Candidatus Joergenseniibacteriota</taxon>
    </lineage>
</organism>
<dbReference type="Proteomes" id="UP000034727">
    <property type="component" value="Unassembled WGS sequence"/>
</dbReference>
<evidence type="ECO:0000313" key="1">
    <source>
        <dbReference type="EMBL" id="KKU15202.1"/>
    </source>
</evidence>
<reference evidence="1 2" key="1">
    <citation type="journal article" date="2015" name="Nature">
        <title>rRNA introns, odd ribosomes, and small enigmatic genomes across a large radiation of phyla.</title>
        <authorList>
            <person name="Brown C.T."/>
            <person name="Hug L.A."/>
            <person name="Thomas B.C."/>
            <person name="Sharon I."/>
            <person name="Castelle C.J."/>
            <person name="Singh A."/>
            <person name="Wilkins M.J."/>
            <person name="Williams K.H."/>
            <person name="Banfield J.F."/>
        </authorList>
    </citation>
    <scope>NUCLEOTIDE SEQUENCE [LARGE SCALE GENOMIC DNA]</scope>
</reference>
<evidence type="ECO:0000313" key="2">
    <source>
        <dbReference type="Proteomes" id="UP000034727"/>
    </source>
</evidence>
<protein>
    <submittedName>
        <fullName evidence="1">Uncharacterized protein</fullName>
    </submittedName>
</protein>
<dbReference type="AlphaFoldDB" id="A0A0G1N4H7"/>
<dbReference type="EMBL" id="LCLJ01000011">
    <property type="protein sequence ID" value="KKU15202.1"/>
    <property type="molecule type" value="Genomic_DNA"/>
</dbReference>
<name>A0A0G1N4H7_9BACT</name>